<reference evidence="2 3" key="1">
    <citation type="journal article" date="2015" name="Genome Biol. Evol.">
        <title>Comparative Genomics of a Bacterivorous Green Alga Reveals Evolutionary Causalities and Consequences of Phago-Mixotrophic Mode of Nutrition.</title>
        <authorList>
            <person name="Burns J.A."/>
            <person name="Paasch A."/>
            <person name="Narechania A."/>
            <person name="Kim E."/>
        </authorList>
    </citation>
    <scope>NUCLEOTIDE SEQUENCE [LARGE SCALE GENOMIC DNA]</scope>
    <source>
        <strain evidence="2 3">PLY_AMNH</strain>
    </source>
</reference>
<sequence length="66" mass="7616">MAYTLGRFDESEDTWEPIEDLVVCEQLLSAFRRERERNRDETAAEAVEKAKKRNADRAAEVDRTGA</sequence>
<keyword evidence="3" id="KW-1185">Reference proteome</keyword>
<comment type="caution">
    <text evidence="2">The sequence shown here is derived from an EMBL/GenBank/DDBJ whole genome shotgun (WGS) entry which is preliminary data.</text>
</comment>
<accession>A0AAE0BXU9</accession>
<organism evidence="2 3">
    <name type="scientific">Cymbomonas tetramitiformis</name>
    <dbReference type="NCBI Taxonomy" id="36881"/>
    <lineage>
        <taxon>Eukaryota</taxon>
        <taxon>Viridiplantae</taxon>
        <taxon>Chlorophyta</taxon>
        <taxon>Pyramimonadophyceae</taxon>
        <taxon>Pyramimonadales</taxon>
        <taxon>Pyramimonadaceae</taxon>
        <taxon>Cymbomonas</taxon>
    </lineage>
</organism>
<dbReference type="EMBL" id="LGRX02032215">
    <property type="protein sequence ID" value="KAK3244139.1"/>
    <property type="molecule type" value="Genomic_DNA"/>
</dbReference>
<gene>
    <name evidence="2" type="ORF">CYMTET_46240</name>
</gene>
<dbReference type="CDD" id="cd00024">
    <property type="entry name" value="CD_CSD"/>
    <property type="match status" value="1"/>
</dbReference>
<protein>
    <recommendedName>
        <fullName evidence="4">Chromo domain-containing protein</fullName>
    </recommendedName>
</protein>
<evidence type="ECO:0000256" key="1">
    <source>
        <dbReference type="SAM" id="MobiDB-lite"/>
    </source>
</evidence>
<proteinExistence type="predicted"/>
<name>A0AAE0BXU9_9CHLO</name>
<feature type="region of interest" description="Disordered" evidence="1">
    <location>
        <begin position="34"/>
        <end position="66"/>
    </location>
</feature>
<evidence type="ECO:0000313" key="3">
    <source>
        <dbReference type="Proteomes" id="UP001190700"/>
    </source>
</evidence>
<evidence type="ECO:0000313" key="2">
    <source>
        <dbReference type="EMBL" id="KAK3244139.1"/>
    </source>
</evidence>
<dbReference type="Gene3D" id="2.40.50.40">
    <property type="match status" value="1"/>
</dbReference>
<evidence type="ECO:0008006" key="4">
    <source>
        <dbReference type="Google" id="ProtNLM"/>
    </source>
</evidence>
<dbReference type="Proteomes" id="UP001190700">
    <property type="component" value="Unassembled WGS sequence"/>
</dbReference>
<dbReference type="AlphaFoldDB" id="A0AAE0BXU9"/>